<feature type="domain" description="FAM192A/Fyv6 N-terminal" evidence="4">
    <location>
        <begin position="18"/>
        <end position="122"/>
    </location>
</feature>
<dbReference type="OrthoDB" id="75720at2759"/>
<evidence type="ECO:0000313" key="6">
    <source>
        <dbReference type="Proteomes" id="UP000467700"/>
    </source>
</evidence>
<keyword evidence="2" id="KW-0539">Nucleus</keyword>
<sequence>MDPSAIPSLSAGEVGSRFVSQDEIDTAKARREEQWRAAYARLGQEPPPLQQEDHYDGRSLAEKLAANKIAKQEEWEEKNKLANQFRALEEDEIMFLDSIRERQEEEERRRKEQDGEELKNFKEAVAARTSAVNNPPPLSTAATVAAKPKPPLGKKDTKKTLKGVIVKKKPAKPAVSNSRLESKEKTGKEEKEEKDDASPDAKRRKIDKP</sequence>
<dbReference type="InterPro" id="IPR039845">
    <property type="entry name" value="FAM192A"/>
</dbReference>
<feature type="compositionally biased region" description="Basic residues" evidence="3">
    <location>
        <begin position="160"/>
        <end position="171"/>
    </location>
</feature>
<reference evidence="5 6" key="1">
    <citation type="submission" date="2020-01" db="EMBL/GenBank/DDBJ databases">
        <authorList>
            <person name="Gupta K D."/>
        </authorList>
    </citation>
    <scope>NUCLEOTIDE SEQUENCE [LARGE SCALE GENOMIC DNA]</scope>
</reference>
<protein>
    <recommendedName>
        <fullName evidence="4">FAM192A/Fyv6 N-terminal domain-containing protein</fullName>
    </recommendedName>
</protein>
<feature type="compositionally biased region" description="Basic and acidic residues" evidence="3">
    <location>
        <begin position="180"/>
        <end position="201"/>
    </location>
</feature>
<comment type="subcellular location">
    <subcellularLocation>
        <location evidence="1">Nucleus</location>
    </subcellularLocation>
</comment>
<dbReference type="AlphaFoldDB" id="A0A8S0X459"/>
<dbReference type="PANTHER" id="PTHR13495:SF0">
    <property type="entry name" value="PSME3-INTERACTING PROTEIN"/>
    <property type="match status" value="1"/>
</dbReference>
<organism evidence="5 6">
    <name type="scientific">Cyclocybe aegerita</name>
    <name type="common">Black poplar mushroom</name>
    <name type="synonym">Agrocybe aegerita</name>
    <dbReference type="NCBI Taxonomy" id="1973307"/>
    <lineage>
        <taxon>Eukaryota</taxon>
        <taxon>Fungi</taxon>
        <taxon>Dikarya</taxon>
        <taxon>Basidiomycota</taxon>
        <taxon>Agaricomycotina</taxon>
        <taxon>Agaricomycetes</taxon>
        <taxon>Agaricomycetidae</taxon>
        <taxon>Agaricales</taxon>
        <taxon>Agaricineae</taxon>
        <taxon>Bolbitiaceae</taxon>
        <taxon>Cyclocybe</taxon>
    </lineage>
</organism>
<comment type="caution">
    <text evidence="5">The sequence shown here is derived from an EMBL/GenBank/DDBJ whole genome shotgun (WGS) entry which is preliminary data.</text>
</comment>
<dbReference type="Pfam" id="PF10187">
    <property type="entry name" value="FAM192A_Fyv6_N"/>
    <property type="match status" value="1"/>
</dbReference>
<feature type="region of interest" description="Disordered" evidence="3">
    <location>
        <begin position="126"/>
        <end position="209"/>
    </location>
</feature>
<evidence type="ECO:0000256" key="1">
    <source>
        <dbReference type="ARBA" id="ARBA00004123"/>
    </source>
</evidence>
<dbReference type="InterPro" id="IPR019331">
    <property type="entry name" value="FAM192A/Fyv6_N"/>
</dbReference>
<name>A0A8S0X459_CYCAE</name>
<dbReference type="GO" id="GO:0005634">
    <property type="term" value="C:nucleus"/>
    <property type="evidence" value="ECO:0007669"/>
    <property type="project" value="UniProtKB-SubCell"/>
</dbReference>
<dbReference type="Proteomes" id="UP000467700">
    <property type="component" value="Unassembled WGS sequence"/>
</dbReference>
<feature type="region of interest" description="Disordered" evidence="3">
    <location>
        <begin position="102"/>
        <end position="121"/>
    </location>
</feature>
<dbReference type="PANTHER" id="PTHR13495">
    <property type="entry name" value="NEFA-INTERACTING NUCLEAR PROTEIN NIP30"/>
    <property type="match status" value="1"/>
</dbReference>
<evidence type="ECO:0000256" key="2">
    <source>
        <dbReference type="ARBA" id="ARBA00023242"/>
    </source>
</evidence>
<proteinExistence type="predicted"/>
<keyword evidence="6" id="KW-1185">Reference proteome</keyword>
<accession>A0A8S0X459</accession>
<dbReference type="EMBL" id="CACVBS010000055">
    <property type="protein sequence ID" value="CAA7266552.1"/>
    <property type="molecule type" value="Genomic_DNA"/>
</dbReference>
<evidence type="ECO:0000259" key="4">
    <source>
        <dbReference type="Pfam" id="PF10187"/>
    </source>
</evidence>
<gene>
    <name evidence="5" type="ORF">AAE3_LOCUS8733</name>
</gene>
<evidence type="ECO:0000313" key="5">
    <source>
        <dbReference type="EMBL" id="CAA7266552.1"/>
    </source>
</evidence>
<evidence type="ECO:0000256" key="3">
    <source>
        <dbReference type="SAM" id="MobiDB-lite"/>
    </source>
</evidence>